<dbReference type="InterPro" id="IPR000276">
    <property type="entry name" value="GPCR_Rhodpsn"/>
</dbReference>
<dbReference type="PANTHER" id="PTHR24241:SF76">
    <property type="entry name" value="NEUROPEPTIDE SIFAMIDE RECEPTOR"/>
    <property type="match status" value="1"/>
</dbReference>
<dbReference type="InterPro" id="IPR017452">
    <property type="entry name" value="GPCR_Rhodpsn_7TM"/>
</dbReference>
<comment type="subcellular location">
    <subcellularLocation>
        <location evidence="1">Cell membrane</location>
        <topology evidence="1">Multi-pass membrane protein</topology>
    </subcellularLocation>
</comment>
<evidence type="ECO:0000256" key="7">
    <source>
        <dbReference type="ARBA" id="ARBA00023170"/>
    </source>
</evidence>
<evidence type="ECO:0000256" key="1">
    <source>
        <dbReference type="ARBA" id="ARBA00004651"/>
    </source>
</evidence>
<dbReference type="GO" id="GO:0042277">
    <property type="term" value="F:peptide binding"/>
    <property type="evidence" value="ECO:0007669"/>
    <property type="project" value="TreeGrafter"/>
</dbReference>
<dbReference type="Proteomes" id="UP000827092">
    <property type="component" value="Unassembled WGS sequence"/>
</dbReference>
<evidence type="ECO:0000256" key="5">
    <source>
        <dbReference type="ARBA" id="ARBA00022989"/>
    </source>
</evidence>
<evidence type="ECO:0000256" key="2">
    <source>
        <dbReference type="ARBA" id="ARBA00010663"/>
    </source>
</evidence>
<dbReference type="PRINTS" id="PR00237">
    <property type="entry name" value="GPCRRHODOPSN"/>
</dbReference>
<proteinExistence type="inferred from homology"/>
<keyword evidence="6 8" id="KW-0472">Membrane</keyword>
<reference evidence="10 11" key="1">
    <citation type="journal article" date="2022" name="Nat. Ecol. Evol.">
        <title>A masculinizing supergene underlies an exaggerated male reproductive morph in a spider.</title>
        <authorList>
            <person name="Hendrickx F."/>
            <person name="De Corte Z."/>
            <person name="Sonet G."/>
            <person name="Van Belleghem S.M."/>
            <person name="Kostlbacher S."/>
            <person name="Vangestel C."/>
        </authorList>
    </citation>
    <scope>NUCLEOTIDE SEQUENCE [LARGE SCALE GENOMIC DNA]</scope>
    <source>
        <strain evidence="10">W744_W776</strain>
    </source>
</reference>
<evidence type="ECO:0000256" key="6">
    <source>
        <dbReference type="ARBA" id="ARBA00023136"/>
    </source>
</evidence>
<dbReference type="PROSITE" id="PS50262">
    <property type="entry name" value="G_PROTEIN_RECEP_F1_2"/>
    <property type="match status" value="1"/>
</dbReference>
<dbReference type="GO" id="GO:0005886">
    <property type="term" value="C:plasma membrane"/>
    <property type="evidence" value="ECO:0007669"/>
    <property type="project" value="UniProtKB-SubCell"/>
</dbReference>
<keyword evidence="7" id="KW-0675">Receptor</keyword>
<dbReference type="PANTHER" id="PTHR24241">
    <property type="entry name" value="NEUROPEPTIDE RECEPTOR-RELATED G-PROTEIN COUPLED RECEPTOR"/>
    <property type="match status" value="1"/>
</dbReference>
<accession>A0AAV6UQ75</accession>
<feature type="domain" description="G-protein coupled receptors family 1 profile" evidence="9">
    <location>
        <begin position="1"/>
        <end position="58"/>
    </location>
</feature>
<evidence type="ECO:0000313" key="10">
    <source>
        <dbReference type="EMBL" id="KAG8185874.1"/>
    </source>
</evidence>
<dbReference type="Pfam" id="PF00001">
    <property type="entry name" value="7tm_1"/>
    <property type="match status" value="1"/>
</dbReference>
<comment type="similarity">
    <text evidence="2">Belongs to the G-protein coupled receptor 1 family.</text>
</comment>
<name>A0AAV6UQ75_9ARAC</name>
<feature type="transmembrane region" description="Helical" evidence="8">
    <location>
        <begin position="36"/>
        <end position="61"/>
    </location>
</feature>
<evidence type="ECO:0000313" key="11">
    <source>
        <dbReference type="Proteomes" id="UP000827092"/>
    </source>
</evidence>
<keyword evidence="4 8" id="KW-0812">Transmembrane</keyword>
<sequence>MVLMVVVAFAVSWTPYFVVSLVTQWAQVNFLEEGHFFFTMLNLNLLAFLNSCVNPFIYATMSTRFRNGFLRCFRCFCFCFREREPIPSEQTDIRTKRVRFRCQPTCLNVQSSSDGCGSNVASDTSQRTAYTLDNTKRRGRANNEHKYIAHFIRKDGLVNFEKQPSGPSDNITVQSCYRVNSNSAVAKRKNSSSTGDMSVLNEDCVPKTEDSVCDVKRWSSCQSVNGGLRNGLAKDGLVNFEKQPSEMTVQSCYWVNSAVAKRKNSSSTGDMSVLNEDSVPKTVDSVCDVKRWSSCLSINGGLRNGLAF</sequence>
<dbReference type="GO" id="GO:0004930">
    <property type="term" value="F:G protein-coupled receptor activity"/>
    <property type="evidence" value="ECO:0007669"/>
    <property type="project" value="InterPro"/>
</dbReference>
<evidence type="ECO:0000256" key="4">
    <source>
        <dbReference type="ARBA" id="ARBA00022692"/>
    </source>
</evidence>
<evidence type="ECO:0000256" key="8">
    <source>
        <dbReference type="SAM" id="Phobius"/>
    </source>
</evidence>
<gene>
    <name evidence="10" type="ORF">JTE90_004416</name>
</gene>
<organism evidence="10 11">
    <name type="scientific">Oedothorax gibbosus</name>
    <dbReference type="NCBI Taxonomy" id="931172"/>
    <lineage>
        <taxon>Eukaryota</taxon>
        <taxon>Metazoa</taxon>
        <taxon>Ecdysozoa</taxon>
        <taxon>Arthropoda</taxon>
        <taxon>Chelicerata</taxon>
        <taxon>Arachnida</taxon>
        <taxon>Araneae</taxon>
        <taxon>Araneomorphae</taxon>
        <taxon>Entelegynae</taxon>
        <taxon>Araneoidea</taxon>
        <taxon>Linyphiidae</taxon>
        <taxon>Erigoninae</taxon>
        <taxon>Oedothorax</taxon>
    </lineage>
</organism>
<dbReference type="EMBL" id="JAFNEN010000322">
    <property type="protein sequence ID" value="KAG8185874.1"/>
    <property type="molecule type" value="Genomic_DNA"/>
</dbReference>
<dbReference type="AlphaFoldDB" id="A0AAV6UQ75"/>
<keyword evidence="11" id="KW-1185">Reference proteome</keyword>
<dbReference type="Gene3D" id="1.20.1070.10">
    <property type="entry name" value="Rhodopsin 7-helix transmembrane proteins"/>
    <property type="match status" value="1"/>
</dbReference>
<dbReference type="GO" id="GO:0032870">
    <property type="term" value="P:cellular response to hormone stimulus"/>
    <property type="evidence" value="ECO:0007669"/>
    <property type="project" value="TreeGrafter"/>
</dbReference>
<evidence type="ECO:0000256" key="3">
    <source>
        <dbReference type="ARBA" id="ARBA00022475"/>
    </source>
</evidence>
<dbReference type="SUPFAM" id="SSF81321">
    <property type="entry name" value="Family A G protein-coupled receptor-like"/>
    <property type="match status" value="1"/>
</dbReference>
<evidence type="ECO:0000259" key="9">
    <source>
        <dbReference type="PROSITE" id="PS50262"/>
    </source>
</evidence>
<comment type="caution">
    <text evidence="10">The sequence shown here is derived from an EMBL/GenBank/DDBJ whole genome shotgun (WGS) entry which is preliminary data.</text>
</comment>
<keyword evidence="5 8" id="KW-1133">Transmembrane helix</keyword>
<protein>
    <recommendedName>
        <fullName evidence="9">G-protein coupled receptors family 1 profile domain-containing protein</fullName>
    </recommendedName>
</protein>
<keyword evidence="3" id="KW-1003">Cell membrane</keyword>